<sequence length="380" mass="42194">MAMESVKNVFGSFYTTSPVSPVSEPSIKPVPASAEDFRKELKSFQKLDRHSEPPPRAKLYYYILSSAKIKRPFESAVILLVGGSGVGKLSTINHLLDTGKGDPVAMTSATESETKRTTEYILTIDEPNLEVCDLQMGVIDTPGFNDTAGVNQDACNFVSIKRFFQTHPSLSEQWTYPNLVFLVVSANDKRIKGPNSNLSKCLRGIKLLEVVDTICPNLVVILTSCCSVGHKNVNKWEEKMEEKKEVISNIVYEVLGVLAPVVLIENDNDDEHELEKDGDFTLLPNGEKQPKNLYNACLELLERNKDRFGLMVFNSSFTRAKKGRPASGHETEAKDSRVEALSDEEEEFSNAFSEASKGEECANRSGKGRQVTNTAITWAW</sequence>
<name>A0A6S7IYS3_PARCT</name>
<proteinExistence type="predicted"/>
<dbReference type="Gene3D" id="3.40.50.300">
    <property type="entry name" value="P-loop containing nucleotide triphosphate hydrolases"/>
    <property type="match status" value="1"/>
</dbReference>
<dbReference type="OrthoDB" id="6021162at2759"/>
<gene>
    <name evidence="3" type="ORF">PACLA_8A016456</name>
</gene>
<evidence type="ECO:0000259" key="2">
    <source>
        <dbReference type="Pfam" id="PF01926"/>
    </source>
</evidence>
<dbReference type="AlphaFoldDB" id="A0A6S7IYS3"/>
<evidence type="ECO:0000313" key="4">
    <source>
        <dbReference type="Proteomes" id="UP001152795"/>
    </source>
</evidence>
<dbReference type="EMBL" id="CACRXK020012308">
    <property type="protein sequence ID" value="CAB4023086.1"/>
    <property type="molecule type" value="Genomic_DNA"/>
</dbReference>
<dbReference type="PANTHER" id="PTHR32046">
    <property type="entry name" value="G DOMAIN-CONTAINING PROTEIN"/>
    <property type="match status" value="1"/>
</dbReference>
<accession>A0A6S7IYS3</accession>
<feature type="compositionally biased region" description="Basic and acidic residues" evidence="1">
    <location>
        <begin position="327"/>
        <end position="340"/>
    </location>
</feature>
<reference evidence="3" key="1">
    <citation type="submission" date="2020-04" db="EMBL/GenBank/DDBJ databases">
        <authorList>
            <person name="Alioto T."/>
            <person name="Alioto T."/>
            <person name="Gomez Garrido J."/>
        </authorList>
    </citation>
    <scope>NUCLEOTIDE SEQUENCE</scope>
    <source>
        <strain evidence="3">A484AB</strain>
    </source>
</reference>
<dbReference type="Pfam" id="PF01926">
    <property type="entry name" value="MMR_HSR1"/>
    <property type="match status" value="1"/>
</dbReference>
<keyword evidence="4" id="KW-1185">Reference proteome</keyword>
<evidence type="ECO:0000256" key="1">
    <source>
        <dbReference type="SAM" id="MobiDB-lite"/>
    </source>
</evidence>
<dbReference type="GO" id="GO:0005525">
    <property type="term" value="F:GTP binding"/>
    <property type="evidence" value="ECO:0007669"/>
    <property type="project" value="InterPro"/>
</dbReference>
<dbReference type="Proteomes" id="UP001152795">
    <property type="component" value="Unassembled WGS sequence"/>
</dbReference>
<dbReference type="InterPro" id="IPR027417">
    <property type="entry name" value="P-loop_NTPase"/>
</dbReference>
<organism evidence="3 4">
    <name type="scientific">Paramuricea clavata</name>
    <name type="common">Red gorgonian</name>
    <name type="synonym">Violescent sea-whip</name>
    <dbReference type="NCBI Taxonomy" id="317549"/>
    <lineage>
        <taxon>Eukaryota</taxon>
        <taxon>Metazoa</taxon>
        <taxon>Cnidaria</taxon>
        <taxon>Anthozoa</taxon>
        <taxon>Octocorallia</taxon>
        <taxon>Malacalcyonacea</taxon>
        <taxon>Plexauridae</taxon>
        <taxon>Paramuricea</taxon>
    </lineage>
</organism>
<dbReference type="PANTHER" id="PTHR32046:SF12">
    <property type="entry name" value="AIG1-TYPE G DOMAIN-CONTAINING PROTEIN"/>
    <property type="match status" value="1"/>
</dbReference>
<feature type="domain" description="G" evidence="2">
    <location>
        <begin position="78"/>
        <end position="154"/>
    </location>
</feature>
<comment type="caution">
    <text evidence="3">The sequence shown here is derived from an EMBL/GenBank/DDBJ whole genome shotgun (WGS) entry which is preliminary data.</text>
</comment>
<dbReference type="InterPro" id="IPR006073">
    <property type="entry name" value="GTP-bd"/>
</dbReference>
<protein>
    <submittedName>
        <fullName evidence="3">GTP-binding A</fullName>
    </submittedName>
</protein>
<feature type="region of interest" description="Disordered" evidence="1">
    <location>
        <begin position="321"/>
        <end position="340"/>
    </location>
</feature>
<evidence type="ECO:0000313" key="3">
    <source>
        <dbReference type="EMBL" id="CAB4023086.1"/>
    </source>
</evidence>
<dbReference type="SUPFAM" id="SSF52540">
    <property type="entry name" value="P-loop containing nucleoside triphosphate hydrolases"/>
    <property type="match status" value="1"/>
</dbReference>